<dbReference type="GO" id="GO:0005516">
    <property type="term" value="F:calmodulin binding"/>
    <property type="evidence" value="ECO:0007669"/>
    <property type="project" value="UniProtKB-ARBA"/>
</dbReference>
<organism evidence="9 10">
    <name type="scientific">Vigna mungo</name>
    <name type="common">Black gram</name>
    <name type="synonym">Phaseolus mungo</name>
    <dbReference type="NCBI Taxonomy" id="3915"/>
    <lineage>
        <taxon>Eukaryota</taxon>
        <taxon>Viridiplantae</taxon>
        <taxon>Streptophyta</taxon>
        <taxon>Embryophyta</taxon>
        <taxon>Tracheophyta</taxon>
        <taxon>Spermatophyta</taxon>
        <taxon>Magnoliopsida</taxon>
        <taxon>eudicotyledons</taxon>
        <taxon>Gunneridae</taxon>
        <taxon>Pentapetalae</taxon>
        <taxon>rosids</taxon>
        <taxon>fabids</taxon>
        <taxon>Fabales</taxon>
        <taxon>Fabaceae</taxon>
        <taxon>Papilionoideae</taxon>
        <taxon>50 kb inversion clade</taxon>
        <taxon>NPAAA clade</taxon>
        <taxon>indigoferoid/millettioid clade</taxon>
        <taxon>Phaseoleae</taxon>
        <taxon>Vigna</taxon>
    </lineage>
</organism>
<dbReference type="GO" id="GO:0006355">
    <property type="term" value="P:regulation of DNA-templated transcription"/>
    <property type="evidence" value="ECO:0007669"/>
    <property type="project" value="UniProtKB-ARBA"/>
</dbReference>
<dbReference type="GO" id="GO:0009725">
    <property type="term" value="P:response to hormone"/>
    <property type="evidence" value="ECO:0007669"/>
    <property type="project" value="UniProtKB-ARBA"/>
</dbReference>
<dbReference type="GO" id="GO:0008270">
    <property type="term" value="F:zinc ion binding"/>
    <property type="evidence" value="ECO:0007669"/>
    <property type="project" value="UniProtKB-KW"/>
</dbReference>
<dbReference type="SUPFAM" id="SSF57933">
    <property type="entry name" value="TAZ domain"/>
    <property type="match status" value="1"/>
</dbReference>
<dbReference type="Pfam" id="PF00651">
    <property type="entry name" value="BTB"/>
    <property type="match status" value="1"/>
</dbReference>
<dbReference type="Proteomes" id="UP001374535">
    <property type="component" value="Chromosome 2"/>
</dbReference>
<dbReference type="InterPro" id="IPR035898">
    <property type="entry name" value="TAZ_dom_sf"/>
</dbReference>
<dbReference type="GO" id="GO:0009751">
    <property type="term" value="P:response to salicylic acid"/>
    <property type="evidence" value="ECO:0007669"/>
    <property type="project" value="UniProtKB-ARBA"/>
</dbReference>
<dbReference type="FunFam" id="1.20.1020.10:FF:000004">
    <property type="entry name" value="BTB/POZ and TAZ domain-containing protein 2"/>
    <property type="match status" value="1"/>
</dbReference>
<evidence type="ECO:0000256" key="3">
    <source>
        <dbReference type="ARBA" id="ARBA00022723"/>
    </source>
</evidence>
<evidence type="ECO:0000256" key="2">
    <source>
        <dbReference type="ARBA" id="ARBA00004906"/>
    </source>
</evidence>
<keyword evidence="10" id="KW-1185">Reference proteome</keyword>
<dbReference type="AlphaFoldDB" id="A0AAQ3S8R4"/>
<proteinExistence type="predicted"/>
<gene>
    <name evidence="9" type="ORF">V8G54_008969</name>
</gene>
<keyword evidence="3" id="KW-0479">Metal-binding</keyword>
<keyword evidence="6" id="KW-0862">Zinc</keyword>
<evidence type="ECO:0000313" key="9">
    <source>
        <dbReference type="EMBL" id="WVZ21647.1"/>
    </source>
</evidence>
<protein>
    <recommendedName>
        <fullName evidence="8">BTB domain-containing protein</fullName>
    </recommendedName>
</protein>
<dbReference type="SMART" id="SM00551">
    <property type="entry name" value="ZnF_TAZ"/>
    <property type="match status" value="1"/>
</dbReference>
<dbReference type="InterPro" id="IPR000210">
    <property type="entry name" value="BTB/POZ_dom"/>
</dbReference>
<dbReference type="PROSITE" id="PS50097">
    <property type="entry name" value="BTB"/>
    <property type="match status" value="1"/>
</dbReference>
<comment type="subcellular location">
    <subcellularLocation>
        <location evidence="1">Endomembrane system</location>
        <topology evidence="1">Peripheral membrane protein</topology>
    </subcellularLocation>
</comment>
<dbReference type="Pfam" id="PF02135">
    <property type="entry name" value="zf-TAZ"/>
    <property type="match status" value="1"/>
</dbReference>
<dbReference type="InterPro" id="IPR044513">
    <property type="entry name" value="BT1/2/3/4/5"/>
</dbReference>
<evidence type="ECO:0000256" key="1">
    <source>
        <dbReference type="ARBA" id="ARBA00004184"/>
    </source>
</evidence>
<dbReference type="Gene3D" id="1.25.40.420">
    <property type="match status" value="1"/>
</dbReference>
<evidence type="ECO:0000256" key="4">
    <source>
        <dbReference type="ARBA" id="ARBA00022771"/>
    </source>
</evidence>
<dbReference type="GO" id="GO:0005634">
    <property type="term" value="C:nucleus"/>
    <property type="evidence" value="ECO:0007669"/>
    <property type="project" value="TreeGrafter"/>
</dbReference>
<accession>A0AAQ3S8R4</accession>
<keyword evidence="5" id="KW-0833">Ubl conjugation pathway</keyword>
<dbReference type="PANTHER" id="PTHR46287:SF4">
    <property type="entry name" value="BTB_POZ AND TAZ DOMAIN-CONTAINING PROTEIN 2"/>
    <property type="match status" value="1"/>
</dbReference>
<dbReference type="InterPro" id="IPR000197">
    <property type="entry name" value="Znf_TAZ"/>
</dbReference>
<evidence type="ECO:0000313" key="10">
    <source>
        <dbReference type="Proteomes" id="UP001374535"/>
    </source>
</evidence>
<dbReference type="SUPFAM" id="SSF54695">
    <property type="entry name" value="POZ domain"/>
    <property type="match status" value="1"/>
</dbReference>
<dbReference type="Gene3D" id="3.30.710.10">
    <property type="entry name" value="Potassium Channel Kv1.1, Chain A"/>
    <property type="match status" value="1"/>
</dbReference>
<keyword evidence="4" id="KW-0863">Zinc-finger</keyword>
<feature type="region of interest" description="Disordered" evidence="7">
    <location>
        <begin position="32"/>
        <end position="56"/>
    </location>
</feature>
<evidence type="ECO:0000256" key="6">
    <source>
        <dbReference type="ARBA" id="ARBA00022833"/>
    </source>
</evidence>
<dbReference type="InterPro" id="IPR011333">
    <property type="entry name" value="SKP1/BTB/POZ_sf"/>
</dbReference>
<dbReference type="Gene3D" id="1.20.1020.10">
    <property type="entry name" value="TAZ domain"/>
    <property type="match status" value="1"/>
</dbReference>
<dbReference type="PANTHER" id="PTHR46287">
    <property type="entry name" value="BTB/POZ AND TAZ DOMAIN-CONTAINING PROTEIN 3-RELATED"/>
    <property type="match status" value="1"/>
</dbReference>
<sequence>MTERRDWEYNQTPPLLQRINQTENNFIEIRKRGGKEASSFASNQNEEKKRNKNPRGYYLELKPNGPIAFVPRQPRHISGQNGLGTFAPKPKPASISGESLNSTKPNTYIKHMDSPTLLFPQPDLYLQTRAGNRIPAHATILASASPVLQNVIKSSNRIVKIHGVPDAAVTAFVAFLYYARCTEEDMDKYGMHLLVLSHVYMVKHLKQRCIKGLGDRVSTENVVDVLQLSRLCDAPDLYLKCARHLTNRFKAVKETEGWRFLQNHDPCLELEILCFMEEHEKVMVTITYRCDVRSGRRISVVVNWLCFCEQRKRKARKRREDGRLFTELSEAMVCLEHICTEGCTEVWPFDVEVRREREPCSMFGTCQGMQNLIRHFATCESVKGRCLRCKRMWQLFRLHSSICLRHDTCKVPLCSQIRLKMEKEKRKGDARWELLVRKVASAKAMSSLALPKRKMVEEIRPKVP</sequence>
<evidence type="ECO:0000256" key="7">
    <source>
        <dbReference type="SAM" id="MobiDB-lite"/>
    </source>
</evidence>
<evidence type="ECO:0000256" key="5">
    <source>
        <dbReference type="ARBA" id="ARBA00022786"/>
    </source>
</evidence>
<feature type="domain" description="BTB" evidence="8">
    <location>
        <begin position="122"/>
        <end position="185"/>
    </location>
</feature>
<dbReference type="EMBL" id="CP144699">
    <property type="protein sequence ID" value="WVZ21647.1"/>
    <property type="molecule type" value="Genomic_DNA"/>
</dbReference>
<dbReference type="GO" id="GO:0012505">
    <property type="term" value="C:endomembrane system"/>
    <property type="evidence" value="ECO:0007669"/>
    <property type="project" value="UniProtKB-SubCell"/>
</dbReference>
<comment type="pathway">
    <text evidence="2">Protein modification; protein ubiquitination.</text>
</comment>
<dbReference type="FunFam" id="1.25.40.420:FF:000012">
    <property type="entry name" value="BTB/POZ and TAZ domain-containing protein 2"/>
    <property type="match status" value="1"/>
</dbReference>
<evidence type="ECO:0000259" key="8">
    <source>
        <dbReference type="PROSITE" id="PS50097"/>
    </source>
</evidence>
<dbReference type="GO" id="GO:0042542">
    <property type="term" value="P:response to hydrogen peroxide"/>
    <property type="evidence" value="ECO:0007669"/>
    <property type="project" value="UniProtKB-ARBA"/>
</dbReference>
<reference evidence="9 10" key="1">
    <citation type="journal article" date="2023" name="Life. Sci Alliance">
        <title>Evolutionary insights into 3D genome organization and epigenetic landscape of Vigna mungo.</title>
        <authorList>
            <person name="Junaid A."/>
            <person name="Singh B."/>
            <person name="Bhatia S."/>
        </authorList>
    </citation>
    <scope>NUCLEOTIDE SEQUENCE [LARGE SCALE GENOMIC DNA]</scope>
    <source>
        <strain evidence="9">Urdbean</strain>
    </source>
</reference>
<name>A0AAQ3S8R4_VIGMU</name>